<evidence type="ECO:0000313" key="3">
    <source>
        <dbReference type="Proteomes" id="UP001143307"/>
    </source>
</evidence>
<feature type="transmembrane region" description="Helical" evidence="1">
    <location>
        <begin position="288"/>
        <end position="308"/>
    </location>
</feature>
<keyword evidence="1" id="KW-0472">Membrane</keyword>
<feature type="transmembrane region" description="Helical" evidence="1">
    <location>
        <begin position="107"/>
        <end position="128"/>
    </location>
</feature>
<feature type="transmembrane region" description="Helical" evidence="1">
    <location>
        <begin position="22"/>
        <end position="39"/>
    </location>
</feature>
<feature type="transmembrane region" description="Helical" evidence="1">
    <location>
        <begin position="51"/>
        <end position="69"/>
    </location>
</feature>
<reference evidence="2" key="1">
    <citation type="submission" date="2019-02" db="EMBL/GenBank/DDBJ databases">
        <authorList>
            <person name="Li S.-H."/>
        </authorList>
    </citation>
    <scope>NUCLEOTIDE SEQUENCE</scope>
    <source>
        <strain evidence="2">IMCC8485</strain>
    </source>
</reference>
<dbReference type="InterPro" id="IPR010266">
    <property type="entry name" value="NnrS"/>
</dbReference>
<keyword evidence="1" id="KW-0812">Transmembrane</keyword>
<dbReference type="Proteomes" id="UP001143307">
    <property type="component" value="Unassembled WGS sequence"/>
</dbReference>
<feature type="transmembrane region" description="Helical" evidence="1">
    <location>
        <begin position="182"/>
        <end position="208"/>
    </location>
</feature>
<dbReference type="Pfam" id="PF05940">
    <property type="entry name" value="NnrS"/>
    <property type="match status" value="1"/>
</dbReference>
<name>A0ABT3SZE3_9GAMM</name>
<feature type="transmembrane region" description="Helical" evidence="1">
    <location>
        <begin position="320"/>
        <end position="342"/>
    </location>
</feature>
<comment type="caution">
    <text evidence="2">The sequence shown here is derived from an EMBL/GenBank/DDBJ whole genome shotgun (WGS) entry which is preliminary data.</text>
</comment>
<feature type="transmembrane region" description="Helical" evidence="1">
    <location>
        <begin position="75"/>
        <end position="95"/>
    </location>
</feature>
<dbReference type="EMBL" id="SHNP01000006">
    <property type="protein sequence ID" value="MCX2975229.1"/>
    <property type="molecule type" value="Genomic_DNA"/>
</dbReference>
<accession>A0ABT3SZE3</accession>
<evidence type="ECO:0000313" key="2">
    <source>
        <dbReference type="EMBL" id="MCX2975229.1"/>
    </source>
</evidence>
<feature type="transmembrane region" description="Helical" evidence="1">
    <location>
        <begin position="140"/>
        <end position="161"/>
    </location>
</feature>
<gene>
    <name evidence="2" type="ORF">EYC87_16735</name>
</gene>
<evidence type="ECO:0000256" key="1">
    <source>
        <dbReference type="SAM" id="Phobius"/>
    </source>
</evidence>
<feature type="transmembrane region" description="Helical" evidence="1">
    <location>
        <begin position="228"/>
        <end position="248"/>
    </location>
</feature>
<keyword evidence="3" id="KW-1185">Reference proteome</keyword>
<organism evidence="2 3">
    <name type="scientific">Candidatus Seongchinamella marina</name>
    <dbReference type="NCBI Taxonomy" id="2518990"/>
    <lineage>
        <taxon>Bacteria</taxon>
        <taxon>Pseudomonadati</taxon>
        <taxon>Pseudomonadota</taxon>
        <taxon>Gammaproteobacteria</taxon>
        <taxon>Cellvibrionales</taxon>
        <taxon>Halieaceae</taxon>
        <taxon>Seongchinamella</taxon>
    </lineage>
</organism>
<feature type="transmembrane region" description="Helical" evidence="1">
    <location>
        <begin position="260"/>
        <end position="282"/>
    </location>
</feature>
<sequence length="355" mass="38179">MFSGAIGISPFGGSLWWHSHEMLFGFVAAIVVGFLLTAVQAWTGIAGIRGWSLLGLVLLWLSARIVLLYPSALPAVLVTLLDILFLPAAAIVLAAPVLRIRQWRNIIFVPILIAMTFANGMFHAAVYHDDPALQAMAANFMVMLVALLMTVVAGRVVPMFTANGIGTERVKPLPWLERLSPVVMVLAIPATMGLMAVEIGALLLFFAAACQGFRVFRWRSWVTLSTPLVWPLHLSYWFIAIGLGLLGLSKLTMAISHSQALHALTVGAIGMMTLAMIARISLGHTGRSLAVGPLILLAFVAIALAALLRVSGPIWLSDYSVVIAGSAVLWASAYGLFVIRYLPILTQPRPDGRPG</sequence>
<protein>
    <submittedName>
        <fullName evidence="2">NnrS family protein</fullName>
    </submittedName>
</protein>
<proteinExistence type="predicted"/>
<keyword evidence="1" id="KW-1133">Transmembrane helix</keyword>